<evidence type="ECO:0000259" key="5">
    <source>
        <dbReference type="SMART" id="SM00906"/>
    </source>
</evidence>
<dbReference type="InterPro" id="IPR007219">
    <property type="entry name" value="XnlR_reg_dom"/>
</dbReference>
<comment type="caution">
    <text evidence="6">The sequence shown here is derived from an EMBL/GenBank/DDBJ whole genome shotgun (WGS) entry which is preliminary data.</text>
</comment>
<proteinExistence type="predicted"/>
<keyword evidence="2" id="KW-0804">Transcription</keyword>
<dbReference type="GO" id="GO:0006351">
    <property type="term" value="P:DNA-templated transcription"/>
    <property type="evidence" value="ECO:0007669"/>
    <property type="project" value="InterPro"/>
</dbReference>
<dbReference type="AlphaFoldDB" id="A0A9P4WT77"/>
<reference evidence="6" key="1">
    <citation type="submission" date="2019-04" db="EMBL/GenBank/DDBJ databases">
        <title>Sequencing of skin fungus with MAO and IRED activity.</title>
        <authorList>
            <person name="Marsaioli A.J."/>
            <person name="Bonatto J.M.C."/>
            <person name="Reis Junior O."/>
        </authorList>
    </citation>
    <scope>NUCLEOTIDE SEQUENCE</scope>
    <source>
        <strain evidence="6">28M1</strain>
    </source>
</reference>
<feature type="compositionally biased region" description="Polar residues" evidence="4">
    <location>
        <begin position="363"/>
        <end position="374"/>
    </location>
</feature>
<gene>
    <name evidence="6" type="ORF">E8E12_006696</name>
</gene>
<dbReference type="GO" id="GO:0008270">
    <property type="term" value="F:zinc ion binding"/>
    <property type="evidence" value="ECO:0007669"/>
    <property type="project" value="InterPro"/>
</dbReference>
<dbReference type="GO" id="GO:0000978">
    <property type="term" value="F:RNA polymerase II cis-regulatory region sequence-specific DNA binding"/>
    <property type="evidence" value="ECO:0007669"/>
    <property type="project" value="TreeGrafter"/>
</dbReference>
<evidence type="ECO:0000256" key="2">
    <source>
        <dbReference type="ARBA" id="ARBA00023163"/>
    </source>
</evidence>
<dbReference type="Proteomes" id="UP000758155">
    <property type="component" value="Unassembled WGS sequence"/>
</dbReference>
<dbReference type="PANTHER" id="PTHR47424:SF5">
    <property type="entry name" value="ZN(II)2CYS6 TRANSCRIPTION FACTOR (EUROFUNG)"/>
    <property type="match status" value="1"/>
</dbReference>
<evidence type="ECO:0000256" key="3">
    <source>
        <dbReference type="ARBA" id="ARBA00023242"/>
    </source>
</evidence>
<organism evidence="6 7">
    <name type="scientific">Didymella heteroderae</name>
    <dbReference type="NCBI Taxonomy" id="1769908"/>
    <lineage>
        <taxon>Eukaryota</taxon>
        <taxon>Fungi</taxon>
        <taxon>Dikarya</taxon>
        <taxon>Ascomycota</taxon>
        <taxon>Pezizomycotina</taxon>
        <taxon>Dothideomycetes</taxon>
        <taxon>Pleosporomycetidae</taxon>
        <taxon>Pleosporales</taxon>
        <taxon>Pleosporineae</taxon>
        <taxon>Didymellaceae</taxon>
        <taxon>Didymella</taxon>
    </lineage>
</organism>
<sequence length="457" mass="51583">MNLVRNPHQPAGLQKVGKKDIHILRLAIATAITHEIHGKNILSDRLLFEVEQDVGRISSETEVELKDIQIMGMLSLYFCHTEEELFAWRAIGRACRQALEMGLHRKQSLQDNFKDPEERKLAVQVFWVVYELDRRWSFGTSLSFAFNDRDIDTQLPEPGKAYPYLKGMIAYARLCSRVWESLPPYGSPLQTIPKETEDFLDFITSNWLQSIPQELQFRHPRLGLAPKSQPRLLHRLRSLLYLRGNHMRTLIHRHHVLTPDNIKADLQSAQLVVDIAKDSIQVLVHLNDTSDIYARQQSIYHYYLLSALAVLLLAVCHAPSVFAEACRDSFVSAVELVKGFSRHGMHGEAAVEGGNTGPKDMSEPSTTHGVQQPLQLDPNATELPSMWNGGDFEFGTDLSSIPAVFNIGDELIDLYDAFGTAAMTQPVQPDPSTDNLSEQGLSIWEIGEISRHFQGLL</sequence>
<dbReference type="SMART" id="SM00906">
    <property type="entry name" value="Fungal_trans"/>
    <property type="match status" value="1"/>
</dbReference>
<keyword evidence="3" id="KW-0539">Nucleus</keyword>
<dbReference type="CDD" id="cd12148">
    <property type="entry name" value="fungal_TF_MHR"/>
    <property type="match status" value="1"/>
</dbReference>
<evidence type="ECO:0000256" key="4">
    <source>
        <dbReference type="SAM" id="MobiDB-lite"/>
    </source>
</evidence>
<evidence type="ECO:0000313" key="7">
    <source>
        <dbReference type="Proteomes" id="UP000758155"/>
    </source>
</evidence>
<evidence type="ECO:0000256" key="1">
    <source>
        <dbReference type="ARBA" id="ARBA00023015"/>
    </source>
</evidence>
<dbReference type="InterPro" id="IPR051127">
    <property type="entry name" value="Fungal_SecMet_Regulators"/>
</dbReference>
<dbReference type="OrthoDB" id="39175at2759"/>
<feature type="domain" description="Xylanolytic transcriptional activator regulatory" evidence="5">
    <location>
        <begin position="87"/>
        <end position="162"/>
    </location>
</feature>
<dbReference type="EMBL" id="SWKV01000022">
    <property type="protein sequence ID" value="KAF3041109.1"/>
    <property type="molecule type" value="Genomic_DNA"/>
</dbReference>
<dbReference type="GO" id="GO:0000435">
    <property type="term" value="P:positive regulation of transcription from RNA polymerase II promoter by galactose"/>
    <property type="evidence" value="ECO:0007669"/>
    <property type="project" value="TreeGrafter"/>
</dbReference>
<protein>
    <recommendedName>
        <fullName evidence="5">Xylanolytic transcriptional activator regulatory domain-containing protein</fullName>
    </recommendedName>
</protein>
<dbReference type="GO" id="GO:0000981">
    <property type="term" value="F:DNA-binding transcription factor activity, RNA polymerase II-specific"/>
    <property type="evidence" value="ECO:0007669"/>
    <property type="project" value="TreeGrafter"/>
</dbReference>
<dbReference type="PANTHER" id="PTHR47424">
    <property type="entry name" value="REGULATORY PROTEIN GAL4"/>
    <property type="match status" value="1"/>
</dbReference>
<keyword evidence="1" id="KW-0805">Transcription regulation</keyword>
<accession>A0A9P4WT77</accession>
<name>A0A9P4WT77_9PLEO</name>
<feature type="region of interest" description="Disordered" evidence="4">
    <location>
        <begin position="347"/>
        <end position="379"/>
    </location>
</feature>
<keyword evidence="7" id="KW-1185">Reference proteome</keyword>
<evidence type="ECO:0000313" key="6">
    <source>
        <dbReference type="EMBL" id="KAF3041109.1"/>
    </source>
</evidence>
<dbReference type="GO" id="GO:0005634">
    <property type="term" value="C:nucleus"/>
    <property type="evidence" value="ECO:0007669"/>
    <property type="project" value="TreeGrafter"/>
</dbReference>
<dbReference type="Pfam" id="PF04082">
    <property type="entry name" value="Fungal_trans"/>
    <property type="match status" value="1"/>
</dbReference>